<protein>
    <submittedName>
        <fullName evidence="1">Uncharacterized protein</fullName>
    </submittedName>
</protein>
<name>A0ACC2DAC3_DIPCM</name>
<gene>
    <name evidence="1" type="ORF">O6H91_07G135700</name>
</gene>
<comment type="caution">
    <text evidence="1">The sequence shown here is derived from an EMBL/GenBank/DDBJ whole genome shotgun (WGS) entry which is preliminary data.</text>
</comment>
<reference evidence="2" key="1">
    <citation type="journal article" date="2024" name="Proc. Natl. Acad. Sci. U.S.A.">
        <title>Extraordinary preservation of gene collinearity over three hundred million years revealed in homosporous lycophytes.</title>
        <authorList>
            <person name="Li C."/>
            <person name="Wickell D."/>
            <person name="Kuo L.Y."/>
            <person name="Chen X."/>
            <person name="Nie B."/>
            <person name="Liao X."/>
            <person name="Peng D."/>
            <person name="Ji J."/>
            <person name="Jenkins J."/>
            <person name="Williams M."/>
            <person name="Shu S."/>
            <person name="Plott C."/>
            <person name="Barry K."/>
            <person name="Rajasekar S."/>
            <person name="Grimwood J."/>
            <person name="Han X."/>
            <person name="Sun S."/>
            <person name="Hou Z."/>
            <person name="He W."/>
            <person name="Dai G."/>
            <person name="Sun C."/>
            <person name="Schmutz J."/>
            <person name="Leebens-Mack J.H."/>
            <person name="Li F.W."/>
            <person name="Wang L."/>
        </authorList>
    </citation>
    <scope>NUCLEOTIDE SEQUENCE [LARGE SCALE GENOMIC DNA]</scope>
    <source>
        <strain evidence="2">cv. PW_Plant_1</strain>
    </source>
</reference>
<evidence type="ECO:0000313" key="2">
    <source>
        <dbReference type="Proteomes" id="UP001162992"/>
    </source>
</evidence>
<evidence type="ECO:0000313" key="1">
    <source>
        <dbReference type="EMBL" id="KAJ7551123.1"/>
    </source>
</evidence>
<sequence>MWEMWRQMCFWLLWLLLVVGWQKGAVVQGQLNQTLTWKVDAGHSGSLISPTLFGIFFEEINHAGGGGLWAELVNNRGFEAGGTNTPSNIAPWYPIGTKDQVWLETELSSCFERNPIALRIEVLCDENLNECGSGVGVANPGYWGMDIQAGEEYHVVFWLHSSGPITLLVAFTSSDGQTTLAQERLILDESSARDWGKQELFLKANETDHYARLSITSLKKGTIWLDQVSAMPVDTYKGHGFRPELAKMLEDMKPRFIRFPGGCYVEGGRLQNAWRWRESVGPWEERPGHFGDVWGYWSDDGIGYFEFLQLAEDLGALPVWVFNNGISHTDEVATGLIRPFVKDILDGIEFARGDITTQWGQLRSNMGHPDPFELYYIAIGNEDCGKRYYRDNYMVFFDAIKENYPDIKLITNCDGSWRQLDHPSDLYDFHIYTNANNLYSMAHQFDHVSREGPRAFVSEYAVTGRDAGTGSLLAALAEGAFMIGLELNSDLVAMASYAPLFVNNNDRRWNPDAIVFNSWQQYGTPSYWVQHFFKDSSGATLLPFSFESVNSTVPPLVASALRAHSGNPTFDYLVLKAVNFEGDPVQLKILLEGLPLNSIDASQSTITILSSSNVMDENSFSQPRKVLPNVRHFDSLESDLGVVLPPYSVLSLKLQLASLHAEI</sequence>
<dbReference type="Proteomes" id="UP001162992">
    <property type="component" value="Chromosome 7"/>
</dbReference>
<keyword evidence="2" id="KW-1185">Reference proteome</keyword>
<dbReference type="EMBL" id="CM055098">
    <property type="protein sequence ID" value="KAJ7551123.1"/>
    <property type="molecule type" value="Genomic_DNA"/>
</dbReference>
<proteinExistence type="predicted"/>
<organism evidence="1 2">
    <name type="scientific">Diphasiastrum complanatum</name>
    <name type="common">Issler's clubmoss</name>
    <name type="synonym">Lycopodium complanatum</name>
    <dbReference type="NCBI Taxonomy" id="34168"/>
    <lineage>
        <taxon>Eukaryota</taxon>
        <taxon>Viridiplantae</taxon>
        <taxon>Streptophyta</taxon>
        <taxon>Embryophyta</taxon>
        <taxon>Tracheophyta</taxon>
        <taxon>Lycopodiopsida</taxon>
        <taxon>Lycopodiales</taxon>
        <taxon>Lycopodiaceae</taxon>
        <taxon>Lycopodioideae</taxon>
        <taxon>Diphasiastrum</taxon>
    </lineage>
</organism>
<accession>A0ACC2DAC3</accession>